<evidence type="ECO:0000259" key="2">
    <source>
        <dbReference type="Pfam" id="PF20150"/>
    </source>
</evidence>
<evidence type="ECO:0000256" key="1">
    <source>
        <dbReference type="SAM" id="MobiDB-lite"/>
    </source>
</evidence>
<gene>
    <name evidence="3" type="ORF">P154DRAFT_526800</name>
</gene>
<name>A0A6A5VZB5_9PLEO</name>
<dbReference type="EMBL" id="ML977651">
    <property type="protein sequence ID" value="KAF1994780.1"/>
    <property type="molecule type" value="Genomic_DNA"/>
</dbReference>
<evidence type="ECO:0000313" key="4">
    <source>
        <dbReference type="Proteomes" id="UP000799779"/>
    </source>
</evidence>
<evidence type="ECO:0000313" key="3">
    <source>
        <dbReference type="EMBL" id="KAF1994780.1"/>
    </source>
</evidence>
<feature type="region of interest" description="Disordered" evidence="1">
    <location>
        <begin position="1"/>
        <end position="47"/>
    </location>
</feature>
<organism evidence="3 4">
    <name type="scientific">Amniculicola lignicola CBS 123094</name>
    <dbReference type="NCBI Taxonomy" id="1392246"/>
    <lineage>
        <taxon>Eukaryota</taxon>
        <taxon>Fungi</taxon>
        <taxon>Dikarya</taxon>
        <taxon>Ascomycota</taxon>
        <taxon>Pezizomycotina</taxon>
        <taxon>Dothideomycetes</taxon>
        <taxon>Pleosporomycetidae</taxon>
        <taxon>Pleosporales</taxon>
        <taxon>Amniculicolaceae</taxon>
        <taxon>Amniculicola</taxon>
    </lineage>
</organism>
<feature type="compositionally biased region" description="Low complexity" evidence="1">
    <location>
        <begin position="13"/>
        <end position="28"/>
    </location>
</feature>
<proteinExistence type="predicted"/>
<feature type="compositionally biased region" description="Pro residues" evidence="1">
    <location>
        <begin position="1"/>
        <end position="11"/>
    </location>
</feature>
<dbReference type="InterPro" id="IPR045518">
    <property type="entry name" value="2EXR"/>
</dbReference>
<dbReference type="PANTHER" id="PTHR42085">
    <property type="entry name" value="F-BOX DOMAIN-CONTAINING PROTEIN"/>
    <property type="match status" value="1"/>
</dbReference>
<feature type="domain" description="2EXR" evidence="2">
    <location>
        <begin position="74"/>
        <end position="139"/>
    </location>
</feature>
<reference evidence="3" key="1">
    <citation type="journal article" date="2020" name="Stud. Mycol.">
        <title>101 Dothideomycetes genomes: a test case for predicting lifestyles and emergence of pathogens.</title>
        <authorList>
            <person name="Haridas S."/>
            <person name="Albert R."/>
            <person name="Binder M."/>
            <person name="Bloem J."/>
            <person name="Labutti K."/>
            <person name="Salamov A."/>
            <person name="Andreopoulos B."/>
            <person name="Baker S."/>
            <person name="Barry K."/>
            <person name="Bills G."/>
            <person name="Bluhm B."/>
            <person name="Cannon C."/>
            <person name="Castanera R."/>
            <person name="Culley D."/>
            <person name="Daum C."/>
            <person name="Ezra D."/>
            <person name="Gonzalez J."/>
            <person name="Henrissat B."/>
            <person name="Kuo A."/>
            <person name="Liang C."/>
            <person name="Lipzen A."/>
            <person name="Lutzoni F."/>
            <person name="Magnuson J."/>
            <person name="Mondo S."/>
            <person name="Nolan M."/>
            <person name="Ohm R."/>
            <person name="Pangilinan J."/>
            <person name="Park H.-J."/>
            <person name="Ramirez L."/>
            <person name="Alfaro M."/>
            <person name="Sun H."/>
            <person name="Tritt A."/>
            <person name="Yoshinaga Y."/>
            <person name="Zwiers L.-H."/>
            <person name="Turgeon B."/>
            <person name="Goodwin S."/>
            <person name="Spatafora J."/>
            <person name="Crous P."/>
            <person name="Grigoriev I."/>
        </authorList>
    </citation>
    <scope>NUCLEOTIDE SEQUENCE</scope>
    <source>
        <strain evidence="3">CBS 123094</strain>
    </source>
</reference>
<dbReference type="PANTHER" id="PTHR42085:SF1">
    <property type="entry name" value="F-BOX DOMAIN-CONTAINING PROTEIN"/>
    <property type="match status" value="1"/>
</dbReference>
<dbReference type="Proteomes" id="UP000799779">
    <property type="component" value="Unassembled WGS sequence"/>
</dbReference>
<dbReference type="OrthoDB" id="3942472at2759"/>
<sequence>MSLPTRTPPQTPSYMRSTASSSSRKTPNPTTPPTTPTKKPKRPSSLTGHDRQIALLLGLQTSMSIKPAKPNLPHGFSTLPAEIRLQIYEQVIHTSTTLPISIDGDPKTRHPWLWPALLRVSRLIRHEFAYIFYTQGHFTFTMRSHLCFAGLQGWVNRLPPNHRLFLTRNPNLHIDLKVPAMRHFWWDTPAEIIDQDAWKECRPYGNMYAVAGCQHQEHFLSFCRLANWWLWCAKPIHNGIRWNYRFSKKVHYRPVEGMVGLLKEGIGSFALPCVRKEEKTSGKQKALMKKEALNILGDVDRAFGSYVPPRHHDAYAIITGDRRKEWEDKFAELVGVLEKW</sequence>
<protein>
    <recommendedName>
        <fullName evidence="2">2EXR domain-containing protein</fullName>
    </recommendedName>
</protein>
<dbReference type="Pfam" id="PF20150">
    <property type="entry name" value="2EXR"/>
    <property type="match status" value="1"/>
</dbReference>
<dbReference type="InterPro" id="IPR038883">
    <property type="entry name" value="AN11006-like"/>
</dbReference>
<dbReference type="AlphaFoldDB" id="A0A6A5VZB5"/>
<keyword evidence="4" id="KW-1185">Reference proteome</keyword>
<accession>A0A6A5VZB5</accession>